<dbReference type="RefSeq" id="XP_056747213.1">
    <property type="nucleotide sequence ID" value="XM_056901926.1"/>
</dbReference>
<reference evidence="1" key="1">
    <citation type="journal article" date="2023" name="IMA Fungus">
        <title>Comparative genomic study of the Penicillium genus elucidates a diverse pangenome and 15 lateral gene transfer events.</title>
        <authorList>
            <person name="Petersen C."/>
            <person name="Sorensen T."/>
            <person name="Nielsen M.R."/>
            <person name="Sondergaard T.E."/>
            <person name="Sorensen J.L."/>
            <person name="Fitzpatrick D.A."/>
            <person name="Frisvad J.C."/>
            <person name="Nielsen K.L."/>
        </authorList>
    </citation>
    <scope>NUCLEOTIDE SEQUENCE</scope>
    <source>
        <strain evidence="1">IBT 12815</strain>
    </source>
</reference>
<evidence type="ECO:0000313" key="2">
    <source>
        <dbReference type="Proteomes" id="UP001213799"/>
    </source>
</evidence>
<sequence length="126" mass="14392">MQGDPSINSKQMEELAHPEDERHKYVFMSAVTRMVFKRGRLTVPPQRALEICGILSVECPTASSRTADRAGATDSAIGCPEWTLEEIESSRYANLPVVRLERGWDAVRELFRQERVALTEHRGFMW</sequence>
<dbReference type="AlphaFoldDB" id="A0AAD6GU69"/>
<dbReference type="EMBL" id="JAQJAE010000006">
    <property type="protein sequence ID" value="KAJ5588194.1"/>
    <property type="molecule type" value="Genomic_DNA"/>
</dbReference>
<organism evidence="1 2">
    <name type="scientific">Penicillium hordei</name>
    <dbReference type="NCBI Taxonomy" id="40994"/>
    <lineage>
        <taxon>Eukaryota</taxon>
        <taxon>Fungi</taxon>
        <taxon>Dikarya</taxon>
        <taxon>Ascomycota</taxon>
        <taxon>Pezizomycotina</taxon>
        <taxon>Eurotiomycetes</taxon>
        <taxon>Eurotiomycetidae</taxon>
        <taxon>Eurotiales</taxon>
        <taxon>Aspergillaceae</taxon>
        <taxon>Penicillium</taxon>
    </lineage>
</organism>
<proteinExistence type="predicted"/>
<keyword evidence="2" id="KW-1185">Reference proteome</keyword>
<gene>
    <name evidence="1" type="ORF">N7537_010872</name>
</gene>
<protein>
    <submittedName>
        <fullName evidence="1">Uncharacterized protein</fullName>
    </submittedName>
</protein>
<accession>A0AAD6GU69</accession>
<name>A0AAD6GU69_9EURO</name>
<evidence type="ECO:0000313" key="1">
    <source>
        <dbReference type="EMBL" id="KAJ5588194.1"/>
    </source>
</evidence>
<dbReference type="GeneID" id="81592168"/>
<dbReference type="Proteomes" id="UP001213799">
    <property type="component" value="Unassembled WGS sequence"/>
</dbReference>
<comment type="caution">
    <text evidence="1">The sequence shown here is derived from an EMBL/GenBank/DDBJ whole genome shotgun (WGS) entry which is preliminary data.</text>
</comment>
<reference evidence="1" key="2">
    <citation type="submission" date="2023-01" db="EMBL/GenBank/DDBJ databases">
        <authorList>
            <person name="Petersen C."/>
        </authorList>
    </citation>
    <scope>NUCLEOTIDE SEQUENCE</scope>
    <source>
        <strain evidence="1">IBT 12815</strain>
    </source>
</reference>